<feature type="compositionally biased region" description="Basic and acidic residues" evidence="11">
    <location>
        <begin position="25"/>
        <end position="49"/>
    </location>
</feature>
<dbReference type="SUPFAM" id="SSF161111">
    <property type="entry name" value="Cation efflux protein transmembrane domain-like"/>
    <property type="match status" value="1"/>
</dbReference>
<dbReference type="Pfam" id="PF01545">
    <property type="entry name" value="Cation_efflux"/>
    <property type="match status" value="1"/>
</dbReference>
<feature type="domain" description="Cation efflux protein transmembrane" evidence="13">
    <location>
        <begin position="88"/>
        <end position="271"/>
    </location>
</feature>
<dbReference type="GO" id="GO:0008324">
    <property type="term" value="F:monoatomic cation transmembrane transporter activity"/>
    <property type="evidence" value="ECO:0007669"/>
    <property type="project" value="InterPro"/>
</dbReference>
<dbReference type="InterPro" id="IPR026765">
    <property type="entry name" value="Tmem163"/>
</dbReference>
<evidence type="ECO:0000256" key="12">
    <source>
        <dbReference type="SAM" id="Phobius"/>
    </source>
</evidence>
<keyword evidence="6" id="KW-0862">Zinc</keyword>
<dbReference type="PANTHER" id="PTHR31937">
    <property type="entry name" value="TRANSMEMBRANE PROTEIN 163"/>
    <property type="match status" value="1"/>
</dbReference>
<dbReference type="GO" id="GO:0031901">
    <property type="term" value="C:early endosome membrane"/>
    <property type="evidence" value="ECO:0007669"/>
    <property type="project" value="UniProtKB-SubCell"/>
</dbReference>
<feature type="transmembrane region" description="Helical" evidence="12">
    <location>
        <begin position="245"/>
        <end position="268"/>
    </location>
</feature>
<keyword evidence="4 12" id="KW-0812">Transmembrane</keyword>
<reference evidence="14" key="1">
    <citation type="submission" date="2025-05" db="UniProtKB">
        <authorList>
            <consortium name="Ensembl"/>
        </authorList>
    </citation>
    <scope>IDENTIFICATION</scope>
</reference>
<keyword evidence="15" id="KW-1185">Reference proteome</keyword>
<comment type="similarity">
    <text evidence="3">Belongs to the TMEM163 family.</text>
</comment>
<evidence type="ECO:0000256" key="3">
    <source>
        <dbReference type="ARBA" id="ARBA00008731"/>
    </source>
</evidence>
<evidence type="ECO:0000259" key="13">
    <source>
        <dbReference type="Pfam" id="PF01545"/>
    </source>
</evidence>
<dbReference type="Gene3D" id="1.20.1510.10">
    <property type="entry name" value="Cation efflux protein transmembrane domain"/>
    <property type="match status" value="1"/>
</dbReference>
<accession>A0A8C4QZR4</accession>
<feature type="compositionally biased region" description="Basic and acidic residues" evidence="11">
    <location>
        <begin position="1"/>
        <end position="10"/>
    </location>
</feature>
<evidence type="ECO:0000256" key="1">
    <source>
        <dbReference type="ARBA" id="ARBA00004146"/>
    </source>
</evidence>
<dbReference type="InterPro" id="IPR058533">
    <property type="entry name" value="Cation_efflux_TM"/>
</dbReference>
<evidence type="ECO:0000313" key="15">
    <source>
        <dbReference type="Proteomes" id="UP000694388"/>
    </source>
</evidence>
<dbReference type="PANTHER" id="PTHR31937:SF2">
    <property type="entry name" value="TRANSMEMBRANE PROTEIN 163"/>
    <property type="match status" value="1"/>
</dbReference>
<evidence type="ECO:0000256" key="11">
    <source>
        <dbReference type="SAM" id="MobiDB-lite"/>
    </source>
</evidence>
<evidence type="ECO:0000256" key="9">
    <source>
        <dbReference type="ARBA" id="ARBA00023136"/>
    </source>
</evidence>
<evidence type="ECO:0000256" key="5">
    <source>
        <dbReference type="ARBA" id="ARBA00022753"/>
    </source>
</evidence>
<keyword evidence="8" id="KW-0770">Synapse</keyword>
<proteinExistence type="inferred from homology"/>
<keyword evidence="5" id="KW-0967">Endosome</keyword>
<name>A0A8C4QZR4_EPTBU</name>
<protein>
    <submittedName>
        <fullName evidence="14">Transmembrane protein 163a</fullName>
    </submittedName>
</protein>
<dbReference type="GO" id="GO:0030672">
    <property type="term" value="C:synaptic vesicle membrane"/>
    <property type="evidence" value="ECO:0007669"/>
    <property type="project" value="UniProtKB-SubCell"/>
</dbReference>
<evidence type="ECO:0000256" key="2">
    <source>
        <dbReference type="ARBA" id="ARBA00004644"/>
    </source>
</evidence>
<feature type="transmembrane region" description="Helical" evidence="12">
    <location>
        <begin position="113"/>
        <end position="135"/>
    </location>
</feature>
<evidence type="ECO:0000256" key="6">
    <source>
        <dbReference type="ARBA" id="ARBA00022833"/>
    </source>
</evidence>
<evidence type="ECO:0000313" key="14">
    <source>
        <dbReference type="Ensembl" id="ENSEBUP00000021995.1"/>
    </source>
</evidence>
<keyword evidence="9 12" id="KW-0472">Membrane</keyword>
<feature type="region of interest" description="Disordered" evidence="11">
    <location>
        <begin position="1"/>
        <end position="49"/>
    </location>
</feature>
<feature type="transmembrane region" description="Helical" evidence="12">
    <location>
        <begin position="182"/>
        <end position="201"/>
    </location>
</feature>
<dbReference type="Ensembl" id="ENSEBUT00000022571.1">
    <property type="protein sequence ID" value="ENSEBUP00000021995.1"/>
    <property type="gene ID" value="ENSEBUG00000013551.1"/>
</dbReference>
<feature type="transmembrane region" description="Helical" evidence="12">
    <location>
        <begin position="147"/>
        <end position="170"/>
    </location>
</feature>
<dbReference type="Proteomes" id="UP000694388">
    <property type="component" value="Unplaced"/>
</dbReference>
<keyword evidence="7 12" id="KW-1133">Transmembrane helix</keyword>
<keyword evidence="10" id="KW-0968">Cytoplasmic vesicle</keyword>
<dbReference type="InterPro" id="IPR027469">
    <property type="entry name" value="Cation_efflux_TMD_sf"/>
</dbReference>
<comment type="subcellular location">
    <subcellularLocation>
        <location evidence="2">Cytoplasmic vesicle</location>
        <location evidence="2">Secretory vesicle</location>
        <location evidence="2">Synaptic vesicle membrane</location>
        <topology evidence="2">Multi-pass membrane protein</topology>
    </subcellularLocation>
    <subcellularLocation>
        <location evidence="1">Early endosome membrane</location>
    </subcellularLocation>
</comment>
<sequence>MANKDSDREVAGNLAGGDEEEDGEGTEKPCSELEKDEREMEEMKGEQQVPHPERLCVEDAPHDVLDSRCQLKPQEAQVFRRQALWVSWASVVVTLTLAVAAFVVSALRYSASLFGFAIDALLDCVSSLIVVWRYYNIAAIYSSRREYLSCAVLGAMFLVSAICVEGKSIHNLSHKLIPEVDGFLLSVSLLSGVGCLLLAIAKFLLGQVLSSRVLITDAYNSLAGSMMGFSVLLSDEVFRYHPAVWYLDAVIGILIGLLVFCYGTRLLVDVIPKIRQTRNYERME</sequence>
<evidence type="ECO:0000256" key="4">
    <source>
        <dbReference type="ARBA" id="ARBA00022692"/>
    </source>
</evidence>
<evidence type="ECO:0000256" key="7">
    <source>
        <dbReference type="ARBA" id="ARBA00022989"/>
    </source>
</evidence>
<feature type="transmembrane region" description="Helical" evidence="12">
    <location>
        <begin position="213"/>
        <end position="233"/>
    </location>
</feature>
<dbReference type="Ensembl" id="ENSEBUT00000022547.1">
    <property type="protein sequence ID" value="ENSEBUP00000021971.1"/>
    <property type="gene ID" value="ENSEBUG00000013551.1"/>
</dbReference>
<dbReference type="AlphaFoldDB" id="A0A8C4QZR4"/>
<evidence type="ECO:0000256" key="10">
    <source>
        <dbReference type="ARBA" id="ARBA00023329"/>
    </source>
</evidence>
<evidence type="ECO:0000256" key="8">
    <source>
        <dbReference type="ARBA" id="ARBA00023018"/>
    </source>
</evidence>
<dbReference type="GeneTree" id="ENSGT00390000001170"/>
<organism evidence="14 15">
    <name type="scientific">Eptatretus burgeri</name>
    <name type="common">Inshore hagfish</name>
    <dbReference type="NCBI Taxonomy" id="7764"/>
    <lineage>
        <taxon>Eukaryota</taxon>
        <taxon>Metazoa</taxon>
        <taxon>Chordata</taxon>
        <taxon>Craniata</taxon>
        <taxon>Vertebrata</taxon>
        <taxon>Cyclostomata</taxon>
        <taxon>Myxini</taxon>
        <taxon>Myxiniformes</taxon>
        <taxon>Myxinidae</taxon>
        <taxon>Eptatretinae</taxon>
        <taxon>Eptatretus</taxon>
    </lineage>
</organism>
<dbReference type="GO" id="GO:0008270">
    <property type="term" value="F:zinc ion binding"/>
    <property type="evidence" value="ECO:0007669"/>
    <property type="project" value="TreeGrafter"/>
</dbReference>
<feature type="transmembrane region" description="Helical" evidence="12">
    <location>
        <begin position="83"/>
        <end position="107"/>
    </location>
</feature>